<dbReference type="Proteomes" id="UP000829992">
    <property type="component" value="Chromosome"/>
</dbReference>
<protein>
    <submittedName>
        <fullName evidence="1">Uncharacterized protein</fullName>
    </submittedName>
</protein>
<keyword evidence="2" id="KW-1185">Reference proteome</keyword>
<proteinExistence type="predicted"/>
<evidence type="ECO:0000313" key="2">
    <source>
        <dbReference type="Proteomes" id="UP000829992"/>
    </source>
</evidence>
<accession>A0ABY4PKL0</accession>
<dbReference type="RefSeq" id="WP_249585114.1">
    <property type="nucleotide sequence ID" value="NZ_BAAAQL010000039.1"/>
</dbReference>
<name>A0ABY4PKL0_9ACTN</name>
<sequence length="171" mass="18239">MHNAMPAVALHGPDEVTTAGEDLYAVAMDMTGAIFHLDAAGVQGFVLDRSFHRADVSQETLQAALDDLDTAYARLAAPLVPEFSARAEESLKTRAAVVDLARLSVSRDGSSAAAAVLTDLRRTAAQDAELRQLIEPFRAYEAYLADAQNTLTEPGIHADEQAREGVSGLEC</sequence>
<organism evidence="1 2">
    <name type="scientific">Streptomyces durmitorensis</name>
    <dbReference type="NCBI Taxonomy" id="319947"/>
    <lineage>
        <taxon>Bacteria</taxon>
        <taxon>Bacillati</taxon>
        <taxon>Actinomycetota</taxon>
        <taxon>Actinomycetes</taxon>
        <taxon>Kitasatosporales</taxon>
        <taxon>Streptomycetaceae</taxon>
        <taxon>Streptomyces</taxon>
    </lineage>
</organism>
<gene>
    <name evidence="1" type="ORF">M4V62_00145</name>
</gene>
<dbReference type="EMBL" id="CP097289">
    <property type="protein sequence ID" value="UQT53616.1"/>
    <property type="molecule type" value="Genomic_DNA"/>
</dbReference>
<evidence type="ECO:0000313" key="1">
    <source>
        <dbReference type="EMBL" id="UQT53616.1"/>
    </source>
</evidence>
<reference evidence="1 2" key="1">
    <citation type="submission" date="2022-05" db="EMBL/GenBank/DDBJ databases">
        <authorList>
            <person name="Zhou X."/>
            <person name="Li K."/>
            <person name="Man Y."/>
        </authorList>
    </citation>
    <scope>NUCLEOTIDE SEQUENCE [LARGE SCALE GENOMIC DNA]</scope>
    <source>
        <strain evidence="1 2">MS405</strain>
    </source>
</reference>